<gene>
    <name evidence="5" type="ORF">PGB34_20005</name>
</gene>
<evidence type="ECO:0000313" key="6">
    <source>
        <dbReference type="Proteomes" id="UP001212602"/>
    </source>
</evidence>
<dbReference type="PANTHER" id="PTHR43280">
    <property type="entry name" value="ARAC-FAMILY TRANSCRIPTIONAL REGULATOR"/>
    <property type="match status" value="1"/>
</dbReference>
<dbReference type="GO" id="GO:0003700">
    <property type="term" value="F:DNA-binding transcription factor activity"/>
    <property type="evidence" value="ECO:0007669"/>
    <property type="project" value="InterPro"/>
</dbReference>
<organism evidence="5 6">
    <name type="scientific">Xenophilus arseniciresistens</name>
    <dbReference type="NCBI Taxonomy" id="1283306"/>
    <lineage>
        <taxon>Bacteria</taxon>
        <taxon>Pseudomonadati</taxon>
        <taxon>Pseudomonadota</taxon>
        <taxon>Betaproteobacteria</taxon>
        <taxon>Burkholderiales</taxon>
        <taxon>Comamonadaceae</taxon>
        <taxon>Xenophilus</taxon>
    </lineage>
</organism>
<evidence type="ECO:0000259" key="4">
    <source>
        <dbReference type="PROSITE" id="PS01124"/>
    </source>
</evidence>
<dbReference type="Proteomes" id="UP001212602">
    <property type="component" value="Unassembled WGS sequence"/>
</dbReference>
<dbReference type="PRINTS" id="PR00032">
    <property type="entry name" value="HTHARAC"/>
</dbReference>
<comment type="caution">
    <text evidence="5">The sequence shown here is derived from an EMBL/GenBank/DDBJ whole genome shotgun (WGS) entry which is preliminary data.</text>
</comment>
<evidence type="ECO:0000313" key="5">
    <source>
        <dbReference type="EMBL" id="MDA7418662.1"/>
    </source>
</evidence>
<keyword evidence="1" id="KW-0805">Transcription regulation</keyword>
<dbReference type="PANTHER" id="PTHR43280:SF2">
    <property type="entry name" value="HTH-TYPE TRANSCRIPTIONAL REGULATOR EXSA"/>
    <property type="match status" value="1"/>
</dbReference>
<sequence>MSTALSLSTDGMPARETVGAWHDWMAGLFYGLQSDVYGDTEFDGHLHSTRAGDVLMVRLEANRHRVTQMATRSAQHSDAPYLKIVAPWQGLASVEQHGRQARARPGAWAIYDTTGRYVVQNPERSQHLIVMVPKEQLAASGLRLQELMGRLVGGTAGISRVALEAMRSTYLELPSMSAQAARGAGDLITELVRLSLCDLAGQGTAATQAEAMRDRIRAHVGRHLHDASLSIEGIAQALNCSKRLLHKSFGEHEGEGEGTLAQYILQRRLEGCMRELRDATQATRSITEIAFSWGFNSSAHFSRAFRAHTGLSPSDYRRQGAAVN</sequence>
<reference evidence="5" key="1">
    <citation type="submission" date="2023-01" db="EMBL/GenBank/DDBJ databases">
        <title>Xenophilus mangrovi sp. nov., isolated from soil of Mangrove nature reserve.</title>
        <authorList>
            <person name="Xu S."/>
            <person name="Liu Z."/>
            <person name="Xu Y."/>
        </authorList>
    </citation>
    <scope>NUCLEOTIDE SEQUENCE</scope>
    <source>
        <strain evidence="5">YW8</strain>
    </source>
</reference>
<keyword evidence="3" id="KW-0804">Transcription</keyword>
<name>A0AAE3NE83_9BURK</name>
<evidence type="ECO:0000256" key="2">
    <source>
        <dbReference type="ARBA" id="ARBA00023125"/>
    </source>
</evidence>
<dbReference type="RefSeq" id="WP_271429874.1">
    <property type="nucleotide sequence ID" value="NZ_JAQIPB010000011.1"/>
</dbReference>
<keyword evidence="6" id="KW-1185">Reference proteome</keyword>
<dbReference type="Gene3D" id="1.10.10.60">
    <property type="entry name" value="Homeodomain-like"/>
    <property type="match status" value="1"/>
</dbReference>
<dbReference type="InterPro" id="IPR020449">
    <property type="entry name" value="Tscrpt_reg_AraC-type_HTH"/>
</dbReference>
<dbReference type="GO" id="GO:0043565">
    <property type="term" value="F:sequence-specific DNA binding"/>
    <property type="evidence" value="ECO:0007669"/>
    <property type="project" value="InterPro"/>
</dbReference>
<proteinExistence type="predicted"/>
<protein>
    <submittedName>
        <fullName evidence="5">Helix-turn-helix domain-containing protein</fullName>
    </submittedName>
</protein>
<dbReference type="SMART" id="SM00342">
    <property type="entry name" value="HTH_ARAC"/>
    <property type="match status" value="1"/>
</dbReference>
<dbReference type="EMBL" id="JAQIPB010000011">
    <property type="protein sequence ID" value="MDA7418662.1"/>
    <property type="molecule type" value="Genomic_DNA"/>
</dbReference>
<dbReference type="SUPFAM" id="SSF46689">
    <property type="entry name" value="Homeodomain-like"/>
    <property type="match status" value="1"/>
</dbReference>
<dbReference type="InterPro" id="IPR018060">
    <property type="entry name" value="HTH_AraC"/>
</dbReference>
<keyword evidence="2" id="KW-0238">DNA-binding</keyword>
<accession>A0AAE3NE83</accession>
<evidence type="ECO:0000256" key="3">
    <source>
        <dbReference type="ARBA" id="ARBA00023163"/>
    </source>
</evidence>
<dbReference type="InterPro" id="IPR009057">
    <property type="entry name" value="Homeodomain-like_sf"/>
</dbReference>
<dbReference type="Pfam" id="PF14525">
    <property type="entry name" value="AraC_binding_2"/>
    <property type="match status" value="1"/>
</dbReference>
<dbReference type="AlphaFoldDB" id="A0AAE3NE83"/>
<dbReference type="Pfam" id="PF12833">
    <property type="entry name" value="HTH_18"/>
    <property type="match status" value="1"/>
</dbReference>
<dbReference type="PROSITE" id="PS01124">
    <property type="entry name" value="HTH_ARAC_FAMILY_2"/>
    <property type="match status" value="1"/>
</dbReference>
<evidence type="ECO:0000256" key="1">
    <source>
        <dbReference type="ARBA" id="ARBA00023015"/>
    </source>
</evidence>
<dbReference type="InterPro" id="IPR035418">
    <property type="entry name" value="AraC-bd_2"/>
</dbReference>
<feature type="domain" description="HTH araC/xylS-type" evidence="4">
    <location>
        <begin position="214"/>
        <end position="319"/>
    </location>
</feature>